<dbReference type="CDD" id="cd01149">
    <property type="entry name" value="HutB"/>
    <property type="match status" value="1"/>
</dbReference>
<sequence length="303" mass="31462">MRSVMSTLRARRNALKTLGLGALALAGADPLRALAAAGKPRRIVSVGGALTEIVYALSAEADLVGVDTTSLYPASAQKLPSVGYARTLSSEGVLALAPTDVIATEEAGPPTVLQQVKAAGIPVTVMNSNYRFEGLLERIRRVGQIIGRDEPAARLAQTLQQQWSATRQEQARRKHAPVRVLFVLAHAPNQIMVGGRDTGADAMIAYAGALNVLGGPAGFAGYKPLTPEAVIAARPDVVLVTDQGVQASGGVDGILKLPGLEQTPAGRSRRVVSLEAMYLLGFGPRLPAAVAALDAALVKAMPA</sequence>
<gene>
    <name evidence="3" type="primary">hmuT</name>
    <name evidence="3" type="ORF">GJA_3892</name>
</gene>
<evidence type="ECO:0000313" key="4">
    <source>
        <dbReference type="Proteomes" id="UP000027604"/>
    </source>
</evidence>
<dbReference type="Gene3D" id="3.40.50.1980">
    <property type="entry name" value="Nitrogenase molybdenum iron protein domain"/>
    <property type="match status" value="2"/>
</dbReference>
<dbReference type="Pfam" id="PF01497">
    <property type="entry name" value="Peripla_BP_2"/>
    <property type="match status" value="1"/>
</dbReference>
<dbReference type="EMBL" id="HG322949">
    <property type="protein sequence ID" value="CDG84503.1"/>
    <property type="molecule type" value="Genomic_DNA"/>
</dbReference>
<dbReference type="HOGENOM" id="CLU_038034_6_0_4"/>
<dbReference type="InterPro" id="IPR050902">
    <property type="entry name" value="ABC_Transporter_SBP"/>
</dbReference>
<dbReference type="PATRIC" id="fig|1349767.4.peg.477"/>
<reference evidence="3 4" key="1">
    <citation type="journal article" date="2015" name="Genome Announc.">
        <title>Genome Sequence of Mushroom Soft-Rot Pathogen Janthinobacterium agaricidamnosum.</title>
        <authorList>
            <person name="Graupner K."/>
            <person name="Lackner G."/>
            <person name="Hertweck C."/>
        </authorList>
    </citation>
    <scope>NUCLEOTIDE SEQUENCE [LARGE SCALE GENOMIC DNA]</scope>
    <source>
        <strain evidence="4">NBRC 102515 / DSM 9628</strain>
    </source>
</reference>
<dbReference type="OrthoDB" id="9797736at2"/>
<dbReference type="PANTHER" id="PTHR30535:SF4">
    <property type="entry name" value="HEMIN-BINDING PERIPLASMIC PROTEIN HMUT"/>
    <property type="match status" value="1"/>
</dbReference>
<feature type="domain" description="Fe/B12 periplasmic-binding" evidence="2">
    <location>
        <begin position="42"/>
        <end position="303"/>
    </location>
</feature>
<dbReference type="STRING" id="1349767.GJA_3892"/>
<feature type="chain" id="PRO_5004797786" evidence="1">
    <location>
        <begin position="36"/>
        <end position="303"/>
    </location>
</feature>
<dbReference type="InterPro" id="IPR006311">
    <property type="entry name" value="TAT_signal"/>
</dbReference>
<protein>
    <submittedName>
        <fullName evidence="3">Hemin-binding periplasmic protein hmuT</fullName>
    </submittedName>
</protein>
<dbReference type="KEGG" id="jag:GJA_3892"/>
<dbReference type="PROSITE" id="PS51318">
    <property type="entry name" value="TAT"/>
    <property type="match status" value="1"/>
</dbReference>
<dbReference type="eggNOG" id="COG4558">
    <property type="taxonomic scope" value="Bacteria"/>
</dbReference>
<dbReference type="InterPro" id="IPR002491">
    <property type="entry name" value="ABC_transptr_periplasmic_BD"/>
</dbReference>
<keyword evidence="4" id="KW-1185">Reference proteome</keyword>
<feature type="signal peptide" evidence="1">
    <location>
        <begin position="1"/>
        <end position="35"/>
    </location>
</feature>
<accession>W0VAX6</accession>
<dbReference type="PROSITE" id="PS50983">
    <property type="entry name" value="FE_B12_PBP"/>
    <property type="match status" value="1"/>
</dbReference>
<dbReference type="Proteomes" id="UP000027604">
    <property type="component" value="Chromosome I"/>
</dbReference>
<evidence type="ECO:0000256" key="1">
    <source>
        <dbReference type="SAM" id="SignalP"/>
    </source>
</evidence>
<evidence type="ECO:0000313" key="3">
    <source>
        <dbReference type="EMBL" id="CDG84503.1"/>
    </source>
</evidence>
<dbReference type="SUPFAM" id="SSF53807">
    <property type="entry name" value="Helical backbone' metal receptor"/>
    <property type="match status" value="1"/>
</dbReference>
<name>W0VAX6_9BURK</name>
<dbReference type="PANTHER" id="PTHR30535">
    <property type="entry name" value="VITAMIN B12-BINDING PROTEIN"/>
    <property type="match status" value="1"/>
</dbReference>
<keyword evidence="1" id="KW-0732">Signal</keyword>
<dbReference type="AlphaFoldDB" id="W0VAX6"/>
<organism evidence="3 4">
    <name type="scientific">Janthinobacterium agaricidamnosum NBRC 102515 = DSM 9628</name>
    <dbReference type="NCBI Taxonomy" id="1349767"/>
    <lineage>
        <taxon>Bacteria</taxon>
        <taxon>Pseudomonadati</taxon>
        <taxon>Pseudomonadota</taxon>
        <taxon>Betaproteobacteria</taxon>
        <taxon>Burkholderiales</taxon>
        <taxon>Oxalobacteraceae</taxon>
        <taxon>Janthinobacterium</taxon>
    </lineage>
</organism>
<proteinExistence type="predicted"/>
<evidence type="ECO:0000259" key="2">
    <source>
        <dbReference type="PROSITE" id="PS50983"/>
    </source>
</evidence>